<name>A0A8J4HBU0_9PROT</name>
<gene>
    <name evidence="2" type="ORF">ENY07_06885</name>
</gene>
<dbReference type="AlphaFoldDB" id="A0A8J4HBU0"/>
<protein>
    <submittedName>
        <fullName evidence="2">Sterol-binding protein</fullName>
    </submittedName>
</protein>
<dbReference type="SUPFAM" id="SSF55718">
    <property type="entry name" value="SCP-like"/>
    <property type="match status" value="1"/>
</dbReference>
<comment type="caution">
    <text evidence="2">The sequence shown here is derived from an EMBL/GenBank/DDBJ whole genome shotgun (WGS) entry which is preliminary data.</text>
</comment>
<sequence length="186" mass="19744">MGSTRTAVSVLPPVVAAILRPAPLAPLALAAKHVLRAVVRHHPGIFERLGTHAHKRFGLQPTDLPFAFVLRPAPPSPTVRIVRHLPQRGWDARIIGSIAALAGLADGRFDGDALFFSRDLVVEGDIEAVVALRNAIDDAGLDLIHEATAVFGPLAKPAEAAARRAIGIADKLVRALSISGRAARWN</sequence>
<dbReference type="InterPro" id="IPR036527">
    <property type="entry name" value="SCP2_sterol-bd_dom_sf"/>
</dbReference>
<feature type="domain" description="SCP2" evidence="1">
    <location>
        <begin position="49"/>
        <end position="136"/>
    </location>
</feature>
<evidence type="ECO:0000313" key="2">
    <source>
        <dbReference type="EMBL" id="HGC42930.1"/>
    </source>
</evidence>
<evidence type="ECO:0000259" key="1">
    <source>
        <dbReference type="Pfam" id="PF02036"/>
    </source>
</evidence>
<organism evidence="2">
    <name type="scientific">Acidicaldus sp</name>
    <dbReference type="NCBI Taxonomy" id="1872105"/>
    <lineage>
        <taxon>Bacteria</taxon>
        <taxon>Pseudomonadati</taxon>
        <taxon>Pseudomonadota</taxon>
        <taxon>Alphaproteobacteria</taxon>
        <taxon>Acetobacterales</taxon>
        <taxon>Acetobacteraceae</taxon>
        <taxon>Acidicaldus</taxon>
    </lineage>
</organism>
<reference evidence="2" key="1">
    <citation type="journal article" date="2020" name="mSystems">
        <title>Genome- and Community-Level Interaction Insights into Carbon Utilization and Element Cycling Functions of Hydrothermarchaeota in Hydrothermal Sediment.</title>
        <authorList>
            <person name="Zhou Z."/>
            <person name="Liu Y."/>
            <person name="Xu W."/>
            <person name="Pan J."/>
            <person name="Luo Z.H."/>
            <person name="Li M."/>
        </authorList>
    </citation>
    <scope>NUCLEOTIDE SEQUENCE</scope>
    <source>
        <strain evidence="2">SpSt-997</strain>
    </source>
</reference>
<accession>A0A8J4HBU0</accession>
<dbReference type="EMBL" id="DTQM01000130">
    <property type="protein sequence ID" value="HGC42930.1"/>
    <property type="molecule type" value="Genomic_DNA"/>
</dbReference>
<dbReference type="Pfam" id="PF02036">
    <property type="entry name" value="SCP2"/>
    <property type="match status" value="1"/>
</dbReference>
<proteinExistence type="predicted"/>
<dbReference type="InterPro" id="IPR003033">
    <property type="entry name" value="SCP2_sterol-bd_dom"/>
</dbReference>